<feature type="compositionally biased region" description="Basic and acidic residues" evidence="3">
    <location>
        <begin position="134"/>
        <end position="158"/>
    </location>
</feature>
<keyword evidence="2" id="KW-0175">Coiled coil</keyword>
<evidence type="ECO:0000313" key="6">
    <source>
        <dbReference type="Proteomes" id="UP000041254"/>
    </source>
</evidence>
<evidence type="ECO:0000313" key="5">
    <source>
        <dbReference type="EMBL" id="CEL95861.1"/>
    </source>
</evidence>
<dbReference type="AlphaFoldDB" id="A0A0G4EH97"/>
<organism evidence="5 6">
    <name type="scientific">Vitrella brassicaformis (strain CCMP3155)</name>
    <dbReference type="NCBI Taxonomy" id="1169540"/>
    <lineage>
        <taxon>Eukaryota</taxon>
        <taxon>Sar</taxon>
        <taxon>Alveolata</taxon>
        <taxon>Colpodellida</taxon>
        <taxon>Vitrellaceae</taxon>
        <taxon>Vitrella</taxon>
    </lineage>
</organism>
<protein>
    <recommendedName>
        <fullName evidence="4">SAP domain-containing protein</fullName>
    </recommendedName>
</protein>
<dbReference type="Gene3D" id="3.10.290.10">
    <property type="entry name" value="RNA-binding S4 domain"/>
    <property type="match status" value="1"/>
</dbReference>
<dbReference type="SUPFAM" id="SSF55174">
    <property type="entry name" value="Alpha-L RNA-binding motif"/>
    <property type="match status" value="1"/>
</dbReference>
<dbReference type="VEuPathDB" id="CryptoDB:Vbra_1127"/>
<feature type="coiled-coil region" evidence="2">
    <location>
        <begin position="431"/>
        <end position="458"/>
    </location>
</feature>
<feature type="region of interest" description="Disordered" evidence="3">
    <location>
        <begin position="663"/>
        <end position="686"/>
    </location>
</feature>
<evidence type="ECO:0000256" key="1">
    <source>
        <dbReference type="PROSITE-ProRule" id="PRU00182"/>
    </source>
</evidence>
<proteinExistence type="predicted"/>
<dbReference type="SMART" id="SM00513">
    <property type="entry name" value="SAP"/>
    <property type="match status" value="1"/>
</dbReference>
<evidence type="ECO:0000256" key="3">
    <source>
        <dbReference type="SAM" id="MobiDB-lite"/>
    </source>
</evidence>
<dbReference type="InParanoid" id="A0A0G4EH97"/>
<dbReference type="PROSITE" id="PS50800">
    <property type="entry name" value="SAP"/>
    <property type="match status" value="1"/>
</dbReference>
<dbReference type="Proteomes" id="UP000041254">
    <property type="component" value="Unassembled WGS sequence"/>
</dbReference>
<feature type="compositionally biased region" description="Polar residues" evidence="3">
    <location>
        <begin position="371"/>
        <end position="380"/>
    </location>
</feature>
<name>A0A0G4EH97_VITBC</name>
<dbReference type="GO" id="GO:0003723">
    <property type="term" value="F:RNA binding"/>
    <property type="evidence" value="ECO:0007669"/>
    <property type="project" value="UniProtKB-KW"/>
</dbReference>
<accession>A0A0G4EH97</accession>
<gene>
    <name evidence="5" type="ORF">Vbra_1127</name>
</gene>
<dbReference type="OrthoDB" id="10395692at2759"/>
<feature type="domain" description="SAP" evidence="4">
    <location>
        <begin position="100"/>
        <end position="134"/>
    </location>
</feature>
<keyword evidence="1" id="KW-0694">RNA-binding</keyword>
<dbReference type="Gene3D" id="1.10.720.30">
    <property type="entry name" value="SAP domain"/>
    <property type="match status" value="1"/>
</dbReference>
<dbReference type="InterPro" id="IPR036361">
    <property type="entry name" value="SAP_dom_sf"/>
</dbReference>
<dbReference type="InterPro" id="IPR036986">
    <property type="entry name" value="S4_RNA-bd_sf"/>
</dbReference>
<evidence type="ECO:0000256" key="2">
    <source>
        <dbReference type="SAM" id="Coils"/>
    </source>
</evidence>
<feature type="region of interest" description="Disordered" evidence="3">
    <location>
        <begin position="203"/>
        <end position="227"/>
    </location>
</feature>
<dbReference type="InterPro" id="IPR003034">
    <property type="entry name" value="SAP_dom"/>
</dbReference>
<feature type="region of interest" description="Disordered" evidence="3">
    <location>
        <begin position="370"/>
        <end position="389"/>
    </location>
</feature>
<dbReference type="CDD" id="cd00165">
    <property type="entry name" value="S4"/>
    <property type="match status" value="1"/>
</dbReference>
<evidence type="ECO:0000259" key="4">
    <source>
        <dbReference type="PROSITE" id="PS50800"/>
    </source>
</evidence>
<keyword evidence="6" id="KW-1185">Reference proteome</keyword>
<sequence>MLGTVASSYPSHGSQALISHAHLSFASQATACVPPAFALTMPPFRRCRHSRRSRLSSVADPPASTRRSGDARTGRQQRPSRADEEDDESDHGQGDVPLYLEELPLPSLRSQLQRRGLSAAGTRRQLTARLTEALQKEAPADSRPRGLARADQRDERDAAAGGDDFLPDDIDEGALSDAEIDDEELIEAEQRLNAFEQKFSDEQEQRLKAIRQHQSRPPPAAPAAAASVDSDLALLESLTGEKLPPEETEISEDERNAMFVRQLRQTVAGGKSAAPDGQEEMDTSFLAALGIDSLEALEAMKDDELIRSGLEGESQDDDGSAELAVFSAMKKEVFGVDNDTLGAPAPAPAADDAYSSAEEEAILAFLLAESGQQRQSQKASPSAKPPLREVETMVDDVDGEGDERIEGIAYRLNKGRKAEREREAGDADADEGEVERRIVECKKEIRQLSRRLGTLNKKLREIVDLEKAAESGAELNVDQRRKAGRRLELVTQIRLTTRMRVRLQREVSLLEKRAGTSVAEAARIAAPKLRNRRLWEMEDGKKRTMSDDELREYMINEDEFARMDGDEESGPGGGEMPRRLLSALSWCRVASREDCRFILQAGGVTVNGQTVREPGHPVNLLTDEIIAFGQKVEVPTKNWFGGPRLTKSQRKAMLVDYSRRIEDVSRTGRPNTRRRRGGGGFGQPKG</sequence>
<feature type="region of interest" description="Disordered" evidence="3">
    <location>
        <begin position="133"/>
        <end position="171"/>
    </location>
</feature>
<dbReference type="PROSITE" id="PS50889">
    <property type="entry name" value="S4"/>
    <property type="match status" value="1"/>
</dbReference>
<reference evidence="5 6" key="1">
    <citation type="submission" date="2014-11" db="EMBL/GenBank/DDBJ databases">
        <authorList>
            <person name="Zhu J."/>
            <person name="Qi W."/>
            <person name="Song R."/>
        </authorList>
    </citation>
    <scope>NUCLEOTIDE SEQUENCE [LARGE SCALE GENOMIC DNA]</scope>
</reference>
<dbReference type="EMBL" id="CDMY01000240">
    <property type="protein sequence ID" value="CEL95861.1"/>
    <property type="molecule type" value="Genomic_DNA"/>
</dbReference>
<feature type="region of interest" description="Disordered" evidence="3">
    <location>
        <begin position="50"/>
        <end position="96"/>
    </location>
</feature>